<accession>A0A8J5INV5</accession>
<gene>
    <name evidence="4" type="ORF">JG688_00004769</name>
</gene>
<feature type="domain" description="Ubiquitin-like protease family profile" evidence="3">
    <location>
        <begin position="1"/>
        <end position="133"/>
    </location>
</feature>
<dbReference type="AlphaFoldDB" id="A0A8J5INV5"/>
<organism evidence="4 5">
    <name type="scientific">Phytophthora aleatoria</name>
    <dbReference type="NCBI Taxonomy" id="2496075"/>
    <lineage>
        <taxon>Eukaryota</taxon>
        <taxon>Sar</taxon>
        <taxon>Stramenopiles</taxon>
        <taxon>Oomycota</taxon>
        <taxon>Peronosporomycetes</taxon>
        <taxon>Peronosporales</taxon>
        <taxon>Peronosporaceae</taxon>
        <taxon>Phytophthora</taxon>
    </lineage>
</organism>
<proteinExistence type="predicted"/>
<dbReference type="GO" id="GO:0006508">
    <property type="term" value="P:proteolysis"/>
    <property type="evidence" value="ECO:0007669"/>
    <property type="project" value="UniProtKB-KW"/>
</dbReference>
<comment type="caution">
    <text evidence="4">The sequence shown here is derived from an EMBL/GenBank/DDBJ whole genome shotgun (WGS) entry which is preliminary data.</text>
</comment>
<dbReference type="EMBL" id="JAENGY010000175">
    <property type="protein sequence ID" value="KAG6970659.1"/>
    <property type="molecule type" value="Genomic_DNA"/>
</dbReference>
<sequence length="192" mass="22249">MGNAAVIDMGINMIVEGLKGWAALSSLMVWPKSPEQWLSETPFVILPLHLSRIHWRVIIVEVAFPTTLRVNFYESLHHQQYQTEIKNVWKNKHSESGAKKRFSKEIVKKWVNEPAQPHGTSCGLTVLGMIYAFVRNAHRFKRHRITEAYMHVVRLRLTRLLLCTTKRAQLSEESITEMQKTDEEISKVLTTK</sequence>
<name>A0A8J5INV5_9STRA</name>
<evidence type="ECO:0000259" key="3">
    <source>
        <dbReference type="PROSITE" id="PS50600"/>
    </source>
</evidence>
<keyword evidence="1" id="KW-0645">Protease</keyword>
<dbReference type="Proteomes" id="UP000709295">
    <property type="component" value="Unassembled WGS sequence"/>
</dbReference>
<dbReference type="Pfam" id="PF02902">
    <property type="entry name" value="Peptidase_C48"/>
    <property type="match status" value="1"/>
</dbReference>
<protein>
    <recommendedName>
        <fullName evidence="3">Ubiquitin-like protease family profile domain-containing protein</fullName>
    </recommendedName>
</protein>
<evidence type="ECO:0000256" key="2">
    <source>
        <dbReference type="ARBA" id="ARBA00022801"/>
    </source>
</evidence>
<dbReference type="PROSITE" id="PS50600">
    <property type="entry name" value="ULP_PROTEASE"/>
    <property type="match status" value="1"/>
</dbReference>
<keyword evidence="5" id="KW-1185">Reference proteome</keyword>
<dbReference type="InterPro" id="IPR003653">
    <property type="entry name" value="Peptidase_C48_C"/>
</dbReference>
<evidence type="ECO:0000256" key="1">
    <source>
        <dbReference type="ARBA" id="ARBA00022670"/>
    </source>
</evidence>
<reference evidence="4" key="1">
    <citation type="submission" date="2021-01" db="EMBL/GenBank/DDBJ databases">
        <title>Phytophthora aleatoria, a newly-described species from Pinus radiata is distinct from Phytophthora cactorum isolates based on comparative genomics.</title>
        <authorList>
            <person name="Mcdougal R."/>
            <person name="Panda P."/>
            <person name="Williams N."/>
            <person name="Studholme D.J."/>
        </authorList>
    </citation>
    <scope>NUCLEOTIDE SEQUENCE</scope>
    <source>
        <strain evidence="4">NZFS 4037</strain>
    </source>
</reference>
<evidence type="ECO:0000313" key="5">
    <source>
        <dbReference type="Proteomes" id="UP000709295"/>
    </source>
</evidence>
<dbReference type="GO" id="GO:0008234">
    <property type="term" value="F:cysteine-type peptidase activity"/>
    <property type="evidence" value="ECO:0007669"/>
    <property type="project" value="InterPro"/>
</dbReference>
<evidence type="ECO:0000313" key="4">
    <source>
        <dbReference type="EMBL" id="KAG6970659.1"/>
    </source>
</evidence>
<keyword evidence="2" id="KW-0378">Hydrolase</keyword>